<dbReference type="Gene3D" id="1.10.3790.10">
    <property type="entry name" value="NinB"/>
    <property type="match status" value="1"/>
</dbReference>
<dbReference type="SUPFAM" id="SSF103370">
    <property type="entry name" value="NinB"/>
    <property type="match status" value="1"/>
</dbReference>
<dbReference type="Proteomes" id="UP000193118">
    <property type="component" value="Unassembled WGS sequence"/>
</dbReference>
<dbReference type="OrthoDB" id="7018195at2"/>
<gene>
    <name evidence="1" type="ORF">BWD09_07095</name>
</gene>
<organism evidence="1 2">
    <name type="scientific">Neisseria dentiae</name>
    <dbReference type="NCBI Taxonomy" id="194197"/>
    <lineage>
        <taxon>Bacteria</taxon>
        <taxon>Pseudomonadati</taxon>
        <taxon>Pseudomonadota</taxon>
        <taxon>Betaproteobacteria</taxon>
        <taxon>Neisseriales</taxon>
        <taxon>Neisseriaceae</taxon>
        <taxon>Neisseria</taxon>
    </lineage>
</organism>
<accession>A0A1X3D9W6</accession>
<dbReference type="Pfam" id="PF05772">
    <property type="entry name" value="NinB"/>
    <property type="match status" value="1"/>
</dbReference>
<dbReference type="RefSeq" id="WP_085366034.1">
    <property type="nucleotide sequence ID" value="NZ_CAUJPZ010000012.1"/>
</dbReference>
<sequence length="132" mass="15417">MQQITYRCQVSNARPLLETIGRNINGWLAGCPDLEIVIRPYKSKRSIEQNKRLWKIYSEIADNVWVSGKKFDAETWHEYFKGRFIGYEERLLPNGQTLKTPLSTTTLNTAEMTEYQNKIQAWGAGRGIIWEF</sequence>
<name>A0A1X3D9W6_9NEIS</name>
<evidence type="ECO:0000313" key="2">
    <source>
        <dbReference type="Proteomes" id="UP000193118"/>
    </source>
</evidence>
<evidence type="ECO:0008006" key="3">
    <source>
        <dbReference type="Google" id="ProtNLM"/>
    </source>
</evidence>
<dbReference type="GeneID" id="94580936"/>
<dbReference type="EMBL" id="MTBO01000015">
    <property type="protein sequence ID" value="OSI16521.1"/>
    <property type="molecule type" value="Genomic_DNA"/>
</dbReference>
<reference evidence="2" key="1">
    <citation type="submission" date="2017-01" db="EMBL/GenBank/DDBJ databases">
        <authorList>
            <person name="Wolfgang W.J."/>
            <person name="Cole J."/>
            <person name="Wroblewski D."/>
            <person name="Mcginnis J."/>
            <person name="Musser K.A."/>
        </authorList>
    </citation>
    <scope>NUCLEOTIDE SEQUENCE [LARGE SCALE GENOMIC DNA]</scope>
    <source>
        <strain evidence="2">DSM 19151</strain>
    </source>
</reference>
<evidence type="ECO:0000313" key="1">
    <source>
        <dbReference type="EMBL" id="OSI16521.1"/>
    </source>
</evidence>
<comment type="caution">
    <text evidence="1">The sequence shown here is derived from an EMBL/GenBank/DDBJ whole genome shotgun (WGS) entry which is preliminary data.</text>
</comment>
<protein>
    <recommendedName>
        <fullName evidence="3">NinB family protein</fullName>
    </recommendedName>
</protein>
<proteinExistence type="predicted"/>
<dbReference type="InterPro" id="IPR036619">
    <property type="entry name" value="NinB_sf"/>
</dbReference>
<dbReference type="AlphaFoldDB" id="A0A1X3D9W6"/>
<keyword evidence="2" id="KW-1185">Reference proteome</keyword>
<dbReference type="InterPro" id="IPR008711">
    <property type="entry name" value="Recombinase_NinB"/>
</dbReference>